<organism evidence="2 3">
    <name type="scientific">Methanobacterium lacus (strain AL-21)</name>
    <dbReference type="NCBI Taxonomy" id="877455"/>
    <lineage>
        <taxon>Archaea</taxon>
        <taxon>Methanobacteriati</taxon>
        <taxon>Methanobacteriota</taxon>
        <taxon>Methanomada group</taxon>
        <taxon>Methanobacteria</taxon>
        <taxon>Methanobacteriales</taxon>
        <taxon>Methanobacteriaceae</taxon>
        <taxon>Methanobacterium</taxon>
    </lineage>
</organism>
<dbReference type="InterPro" id="IPR040493">
    <property type="entry name" value="DUF5518"/>
</dbReference>
<reference evidence="2 3" key="2">
    <citation type="journal article" date="2014" name="Int. J. Syst. Evol. Microbiol.">
        <title>Methanobacterium paludis sp. nov. and a novel strain of Methanobacterium lacus isolated from northern peatlands.</title>
        <authorList>
            <person name="Cadillo-Quiroz H."/>
            <person name="Brauer S.L."/>
            <person name="Goodson N."/>
            <person name="Yavitt J.B."/>
            <person name="Zinder S.H."/>
        </authorList>
    </citation>
    <scope>NUCLEOTIDE SEQUENCE [LARGE SCALE GENOMIC DNA]</scope>
    <source>
        <strain evidence="2 3">AL-21</strain>
    </source>
</reference>
<protein>
    <recommendedName>
        <fullName evidence="4">DUF5518 domain-containing protein</fullName>
    </recommendedName>
</protein>
<dbReference type="STRING" id="877455.Metbo_1128"/>
<sequence precursor="true">MNIKLKTLAIGIIINILLGLILSYLLGGIGLTVALILAAVYVGFKVEKNYKVGALNGAILGIIFGICFGILLDNSLGLLYLRAIGLVIFLLLIPTVIFGIIGAISSIIGIYINEKHQRA</sequence>
<feature type="transmembrane region" description="Helical" evidence="1">
    <location>
        <begin position="84"/>
        <end position="112"/>
    </location>
</feature>
<evidence type="ECO:0000313" key="3">
    <source>
        <dbReference type="Proteomes" id="UP000007490"/>
    </source>
</evidence>
<dbReference type="Proteomes" id="UP000007490">
    <property type="component" value="Chromosome"/>
</dbReference>
<proteinExistence type="predicted"/>
<keyword evidence="1" id="KW-0812">Transmembrane</keyword>
<dbReference type="AlphaFoldDB" id="F0T5X9"/>
<keyword evidence="1" id="KW-0472">Membrane</keyword>
<keyword evidence="1" id="KW-1133">Transmembrane helix</keyword>
<keyword evidence="3" id="KW-1185">Reference proteome</keyword>
<accession>F0T5X9</accession>
<feature type="transmembrane region" description="Helical" evidence="1">
    <location>
        <begin position="54"/>
        <end position="72"/>
    </location>
</feature>
<gene>
    <name evidence="2" type="ordered locus">Metbo_1128</name>
</gene>
<dbReference type="Pfam" id="PF17647">
    <property type="entry name" value="DUF5518"/>
    <property type="match status" value="1"/>
</dbReference>
<dbReference type="KEGG" id="mel:Metbo_1128"/>
<evidence type="ECO:0008006" key="4">
    <source>
        <dbReference type="Google" id="ProtNLM"/>
    </source>
</evidence>
<evidence type="ECO:0000256" key="1">
    <source>
        <dbReference type="SAM" id="Phobius"/>
    </source>
</evidence>
<reference evidence="3" key="1">
    <citation type="submission" date="2011-02" db="EMBL/GenBank/DDBJ databases">
        <title>Complete sequence of Methanobacterium sp. AL-21.</title>
        <authorList>
            <consortium name="US DOE Joint Genome Institute"/>
            <person name="Lucas S."/>
            <person name="Copeland A."/>
            <person name="Lapidus A."/>
            <person name="Cheng J.-F."/>
            <person name="Goodwin L."/>
            <person name="Pitluck S."/>
            <person name="Chertkov O."/>
            <person name="Detter J.C."/>
            <person name="Han C."/>
            <person name="Tapia R."/>
            <person name="Land M."/>
            <person name="Hauser L."/>
            <person name="Kyrpides N."/>
            <person name="Ivanova N."/>
            <person name="Mikhailova N."/>
            <person name="Pagani I."/>
            <person name="Cadillo-Quiroz H."/>
            <person name="Imachi H."/>
            <person name="Zinder S."/>
            <person name="Liu W."/>
            <person name="Woyke T."/>
        </authorList>
    </citation>
    <scope>NUCLEOTIDE SEQUENCE [LARGE SCALE GENOMIC DNA]</scope>
    <source>
        <strain evidence="3">AL-21</strain>
    </source>
</reference>
<dbReference type="HOGENOM" id="CLU_2056068_0_0_2"/>
<name>F0T5X9_METLA</name>
<evidence type="ECO:0000313" key="2">
    <source>
        <dbReference type="EMBL" id="ADZ09372.1"/>
    </source>
</evidence>
<feature type="transmembrane region" description="Helical" evidence="1">
    <location>
        <begin position="12"/>
        <end position="42"/>
    </location>
</feature>
<dbReference type="EMBL" id="CP002551">
    <property type="protein sequence ID" value="ADZ09372.1"/>
    <property type="molecule type" value="Genomic_DNA"/>
</dbReference>